<dbReference type="InterPro" id="IPR006094">
    <property type="entry name" value="Oxid_FAD_bind_N"/>
</dbReference>
<evidence type="ECO:0000256" key="4">
    <source>
        <dbReference type="ARBA" id="ARBA00023002"/>
    </source>
</evidence>
<dbReference type="Pfam" id="PF01565">
    <property type="entry name" value="FAD_binding_4"/>
    <property type="match status" value="1"/>
</dbReference>
<dbReference type="PANTHER" id="PTHR42973">
    <property type="entry name" value="BINDING OXIDOREDUCTASE, PUTATIVE (AFU_ORTHOLOGUE AFUA_1G17690)-RELATED"/>
    <property type="match status" value="1"/>
</dbReference>
<dbReference type="SUPFAM" id="SSF56176">
    <property type="entry name" value="FAD-binding/transporter-associated domain-like"/>
    <property type="match status" value="1"/>
</dbReference>
<evidence type="ECO:0000256" key="2">
    <source>
        <dbReference type="ARBA" id="ARBA00022630"/>
    </source>
</evidence>
<dbReference type="EMBL" id="ML987192">
    <property type="protein sequence ID" value="KAF2252432.1"/>
    <property type="molecule type" value="Genomic_DNA"/>
</dbReference>
<dbReference type="InterPro" id="IPR050416">
    <property type="entry name" value="FAD-linked_Oxidoreductase"/>
</dbReference>
<dbReference type="RefSeq" id="XP_033687436.1">
    <property type="nucleotide sequence ID" value="XM_033831489.1"/>
</dbReference>
<gene>
    <name evidence="7" type="ORF">BU26DRAFT_539074</name>
</gene>
<keyword evidence="3" id="KW-0274">FAD</keyword>
<keyword evidence="4" id="KW-0560">Oxidoreductase</keyword>
<keyword evidence="2" id="KW-0285">Flavoprotein</keyword>
<proteinExistence type="inferred from homology"/>
<dbReference type="InterPro" id="IPR036318">
    <property type="entry name" value="FAD-bd_PCMH-like_sf"/>
</dbReference>
<dbReference type="InterPro" id="IPR016166">
    <property type="entry name" value="FAD-bd_PCMH"/>
</dbReference>
<protein>
    <submittedName>
        <fullName evidence="7">FAD binding domain protein</fullName>
    </submittedName>
</protein>
<dbReference type="Gene3D" id="3.30.465.10">
    <property type="match status" value="1"/>
</dbReference>
<dbReference type="PROSITE" id="PS51387">
    <property type="entry name" value="FAD_PCMH"/>
    <property type="match status" value="1"/>
</dbReference>
<keyword evidence="8" id="KW-1185">Reference proteome</keyword>
<feature type="chain" id="PRO_5025674938" evidence="5">
    <location>
        <begin position="24"/>
        <end position="501"/>
    </location>
</feature>
<reference evidence="7" key="1">
    <citation type="journal article" date="2020" name="Stud. Mycol.">
        <title>101 Dothideomycetes genomes: a test case for predicting lifestyles and emergence of pathogens.</title>
        <authorList>
            <person name="Haridas S."/>
            <person name="Albert R."/>
            <person name="Binder M."/>
            <person name="Bloem J."/>
            <person name="Labutti K."/>
            <person name="Salamov A."/>
            <person name="Andreopoulos B."/>
            <person name="Baker S."/>
            <person name="Barry K."/>
            <person name="Bills G."/>
            <person name="Bluhm B."/>
            <person name="Cannon C."/>
            <person name="Castanera R."/>
            <person name="Culley D."/>
            <person name="Daum C."/>
            <person name="Ezra D."/>
            <person name="Gonzalez J."/>
            <person name="Henrissat B."/>
            <person name="Kuo A."/>
            <person name="Liang C."/>
            <person name="Lipzen A."/>
            <person name="Lutzoni F."/>
            <person name="Magnuson J."/>
            <person name="Mondo S."/>
            <person name="Nolan M."/>
            <person name="Ohm R."/>
            <person name="Pangilinan J."/>
            <person name="Park H.-J."/>
            <person name="Ramirez L."/>
            <person name="Alfaro M."/>
            <person name="Sun H."/>
            <person name="Tritt A."/>
            <person name="Yoshinaga Y."/>
            <person name="Zwiers L.-H."/>
            <person name="Turgeon B."/>
            <person name="Goodwin S."/>
            <person name="Spatafora J."/>
            <person name="Crous P."/>
            <person name="Grigoriev I."/>
        </authorList>
    </citation>
    <scope>NUCLEOTIDE SEQUENCE</scope>
    <source>
        <strain evidence="7">CBS 122368</strain>
    </source>
</reference>
<evidence type="ECO:0000256" key="1">
    <source>
        <dbReference type="ARBA" id="ARBA00005466"/>
    </source>
</evidence>
<organism evidence="7 8">
    <name type="scientific">Trematosphaeria pertusa</name>
    <dbReference type="NCBI Taxonomy" id="390896"/>
    <lineage>
        <taxon>Eukaryota</taxon>
        <taxon>Fungi</taxon>
        <taxon>Dikarya</taxon>
        <taxon>Ascomycota</taxon>
        <taxon>Pezizomycotina</taxon>
        <taxon>Dothideomycetes</taxon>
        <taxon>Pleosporomycetidae</taxon>
        <taxon>Pleosporales</taxon>
        <taxon>Massarineae</taxon>
        <taxon>Trematosphaeriaceae</taxon>
        <taxon>Trematosphaeria</taxon>
    </lineage>
</organism>
<dbReference type="GO" id="GO:0071949">
    <property type="term" value="F:FAD binding"/>
    <property type="evidence" value="ECO:0007669"/>
    <property type="project" value="InterPro"/>
</dbReference>
<evidence type="ECO:0000313" key="8">
    <source>
        <dbReference type="Proteomes" id="UP000800094"/>
    </source>
</evidence>
<evidence type="ECO:0000256" key="5">
    <source>
        <dbReference type="SAM" id="SignalP"/>
    </source>
</evidence>
<evidence type="ECO:0000313" key="7">
    <source>
        <dbReference type="EMBL" id="KAF2252432.1"/>
    </source>
</evidence>
<dbReference type="Proteomes" id="UP000800094">
    <property type="component" value="Unassembled WGS sequence"/>
</dbReference>
<evidence type="ECO:0000256" key="3">
    <source>
        <dbReference type="ARBA" id="ARBA00022827"/>
    </source>
</evidence>
<accession>A0A6A6IRK3</accession>
<feature type="signal peptide" evidence="5">
    <location>
        <begin position="1"/>
        <end position="23"/>
    </location>
</feature>
<feature type="domain" description="FAD-binding PCMH-type" evidence="6">
    <location>
        <begin position="62"/>
        <end position="234"/>
    </location>
</feature>
<dbReference type="OrthoDB" id="2151789at2759"/>
<keyword evidence="5" id="KW-0732">Signal</keyword>
<dbReference type="AlphaFoldDB" id="A0A6A6IRK3"/>
<dbReference type="PANTHER" id="PTHR42973:SF54">
    <property type="entry name" value="FAD-BINDING PCMH-TYPE DOMAIN-CONTAINING PROTEIN"/>
    <property type="match status" value="1"/>
</dbReference>
<evidence type="ECO:0000259" key="6">
    <source>
        <dbReference type="PROSITE" id="PS51387"/>
    </source>
</evidence>
<comment type="similarity">
    <text evidence="1">Belongs to the oxygen-dependent FAD-linked oxidoreductase family.</text>
</comment>
<dbReference type="GeneID" id="54584819"/>
<name>A0A6A6IRK3_9PLEO</name>
<dbReference type="InterPro" id="IPR016169">
    <property type="entry name" value="FAD-bd_PCMH_sub2"/>
</dbReference>
<dbReference type="GO" id="GO:0016491">
    <property type="term" value="F:oxidoreductase activity"/>
    <property type="evidence" value="ECO:0007669"/>
    <property type="project" value="UniProtKB-KW"/>
</dbReference>
<sequence length="501" mass="55125">MYLPRSLPLWLLILSAHTLTVQLDSISSNCQNVCNILESEFGPTALHYYGQDNFTIWDAKQLEVQYACRFEPSNKTEVAAALRVLADTWCNFAVKCGGHSRDPDFSNSVGGVTIDLRRLNGVEVAMNGSVARVGGGAVTADVYSALDARNLSFVGGRVGSVGVGGFATGGGTSPLSSRHGWALDNIYEYELVLPNATSVTVNEHQHSELYWALRGAGGGNFGIITSFVIRTFPQGPIYAGRRTWNDTYTDQVADEVYDLYTGQDHNTQVSADFYYGYVQAEDIFTPTVNLRYFDPMNTTGSPPAFASIDRIPAATFSGQISSLGNITGPGRIPATPPPQRHLFQTTTAFPSREWLQGSLQIFREEVEDIKSVEGLNPQIITYTIPSRAIQGMADRGGNALNLSNVQGPLFITLLSTAWLREEDDVLVGDFYDRLFSRLEDASRRLNVYHPYKYVGYARLGEDIFSSYGADNREKLVQIQESVDRKGIFTSSGLCRGGFKLR</sequence>